<evidence type="ECO:0000256" key="5">
    <source>
        <dbReference type="ARBA" id="ARBA00023139"/>
    </source>
</evidence>
<dbReference type="AlphaFoldDB" id="A0A853EV81"/>
<feature type="chain" id="PRO_5038940614" evidence="7">
    <location>
        <begin position="26"/>
        <end position="301"/>
    </location>
</feature>
<accession>A0A853EV81</accession>
<dbReference type="PANTHER" id="PTHR30429">
    <property type="entry name" value="D-METHIONINE-BINDING LIPOPROTEIN METQ"/>
    <property type="match status" value="1"/>
</dbReference>
<keyword evidence="6" id="KW-0449">Lipoprotein</keyword>
<name>A0A853EV81_9MICO</name>
<evidence type="ECO:0000313" key="8">
    <source>
        <dbReference type="EMBL" id="NYS94371.1"/>
    </source>
</evidence>
<evidence type="ECO:0000256" key="3">
    <source>
        <dbReference type="ARBA" id="ARBA00022729"/>
    </source>
</evidence>
<dbReference type="Proteomes" id="UP000561011">
    <property type="component" value="Unassembled WGS sequence"/>
</dbReference>
<sequence>MSRSTRTARTLGAASLVAALTFGLAACGSDESSDAAKGDESNPVVIGVVNAAADDQWSVFEEQAEAAGISVEIKDLGSYDLPNAALTSEEIDLNQFQHLQYLAEYNTNTGEDLTPIGATAVYPLSLYSSKYSSVEEIPAGAEIAIPNDPTNLARALLVLQDAGLLKLKDGGSSVSTELDVLADESTVTVTPVDATQTAVNLDSIDGAVVNNDFIKDAGLAADDALYQDSAEAEGARPYINVWVSRAADKDDETFLKLIEISHSPEVQDALLEASGGSAVIADQDGATLQGYLDEIESNLKG</sequence>
<dbReference type="GO" id="GO:0016020">
    <property type="term" value="C:membrane"/>
    <property type="evidence" value="ECO:0007669"/>
    <property type="project" value="UniProtKB-SubCell"/>
</dbReference>
<dbReference type="Pfam" id="PF03180">
    <property type="entry name" value="Lipoprotein_9"/>
    <property type="match status" value="1"/>
</dbReference>
<keyword evidence="3 7" id="KW-0732">Signal</keyword>
<evidence type="ECO:0000256" key="1">
    <source>
        <dbReference type="ARBA" id="ARBA00004635"/>
    </source>
</evidence>
<keyword evidence="9" id="KW-1185">Reference proteome</keyword>
<dbReference type="RefSeq" id="WP_056135753.1">
    <property type="nucleotide sequence ID" value="NZ_JACBYE010000032.1"/>
</dbReference>
<protein>
    <submittedName>
        <fullName evidence="8">Methionine ABC transporter substrate-binding protein</fullName>
    </submittedName>
</protein>
<evidence type="ECO:0000256" key="7">
    <source>
        <dbReference type="SAM" id="SignalP"/>
    </source>
</evidence>
<keyword evidence="5" id="KW-0564">Palmitate</keyword>
<gene>
    <name evidence="8" type="ORF">HZZ10_12680</name>
</gene>
<comment type="similarity">
    <text evidence="2">Belongs to the NlpA lipoprotein family.</text>
</comment>
<keyword evidence="4" id="KW-0472">Membrane</keyword>
<proteinExistence type="inferred from homology"/>
<dbReference type="SUPFAM" id="SSF53850">
    <property type="entry name" value="Periplasmic binding protein-like II"/>
    <property type="match status" value="1"/>
</dbReference>
<dbReference type="EMBL" id="JACBYE010000032">
    <property type="protein sequence ID" value="NYS94371.1"/>
    <property type="molecule type" value="Genomic_DNA"/>
</dbReference>
<comment type="caution">
    <text evidence="8">The sequence shown here is derived from an EMBL/GenBank/DDBJ whole genome shotgun (WGS) entry which is preliminary data.</text>
</comment>
<dbReference type="Gene3D" id="3.40.190.10">
    <property type="entry name" value="Periplasmic binding protein-like II"/>
    <property type="match status" value="2"/>
</dbReference>
<evidence type="ECO:0000256" key="2">
    <source>
        <dbReference type="ARBA" id="ARBA00008973"/>
    </source>
</evidence>
<evidence type="ECO:0000256" key="4">
    <source>
        <dbReference type="ARBA" id="ARBA00023136"/>
    </source>
</evidence>
<reference evidence="8 9" key="1">
    <citation type="submission" date="2020-07" db="EMBL/GenBank/DDBJ databases">
        <title>MOT database genomes.</title>
        <authorList>
            <person name="Joseph S."/>
            <person name="Aduse-Opoku J."/>
            <person name="Hashim A."/>
            <person name="Wade W."/>
            <person name="Curtis M."/>
        </authorList>
    </citation>
    <scope>NUCLEOTIDE SEQUENCE [LARGE SCALE GENOMIC DNA]</scope>
    <source>
        <strain evidence="8 9">DSM 100099</strain>
    </source>
</reference>
<feature type="signal peptide" evidence="7">
    <location>
        <begin position="1"/>
        <end position="25"/>
    </location>
</feature>
<evidence type="ECO:0000313" key="9">
    <source>
        <dbReference type="Proteomes" id="UP000561011"/>
    </source>
</evidence>
<dbReference type="PROSITE" id="PS51257">
    <property type="entry name" value="PROKAR_LIPOPROTEIN"/>
    <property type="match status" value="1"/>
</dbReference>
<comment type="subcellular location">
    <subcellularLocation>
        <location evidence="1">Membrane</location>
        <topology evidence="1">Lipid-anchor</topology>
    </subcellularLocation>
</comment>
<evidence type="ECO:0000256" key="6">
    <source>
        <dbReference type="ARBA" id="ARBA00023288"/>
    </source>
</evidence>
<dbReference type="InterPro" id="IPR004872">
    <property type="entry name" value="Lipoprotein_NlpA"/>
</dbReference>
<organism evidence="8 9">
    <name type="scientific">Sanguibacter inulinus</name>
    <dbReference type="NCBI Taxonomy" id="60922"/>
    <lineage>
        <taxon>Bacteria</taxon>
        <taxon>Bacillati</taxon>
        <taxon>Actinomycetota</taxon>
        <taxon>Actinomycetes</taxon>
        <taxon>Micrococcales</taxon>
        <taxon>Sanguibacteraceae</taxon>
        <taxon>Sanguibacter</taxon>
    </lineage>
</organism>
<dbReference type="PANTHER" id="PTHR30429:SF1">
    <property type="entry name" value="D-METHIONINE-BINDING LIPOPROTEIN METQ-RELATED"/>
    <property type="match status" value="1"/>
</dbReference>